<evidence type="ECO:0000313" key="2">
    <source>
        <dbReference type="Proteomes" id="UP000886886"/>
    </source>
</evidence>
<comment type="caution">
    <text evidence="1">The sequence shown here is derived from an EMBL/GenBank/DDBJ whole genome shotgun (WGS) entry which is preliminary data.</text>
</comment>
<organism evidence="1 2">
    <name type="scientific">Candidatus Limivivens merdigallinarum</name>
    <dbReference type="NCBI Taxonomy" id="2840859"/>
    <lineage>
        <taxon>Bacteria</taxon>
        <taxon>Bacillati</taxon>
        <taxon>Bacillota</taxon>
        <taxon>Clostridia</taxon>
        <taxon>Lachnospirales</taxon>
        <taxon>Lachnospiraceae</taxon>
        <taxon>Lachnospiraceae incertae sedis</taxon>
        <taxon>Candidatus Limivivens</taxon>
    </lineage>
</organism>
<dbReference type="AlphaFoldDB" id="A0A9D0ZVD5"/>
<sequence length="47" mass="5523">MNQKKYQYRAVIEPTDRNGAYVRFPYDIRAEFGKGVGDQVDVTIQER</sequence>
<proteinExistence type="predicted"/>
<accession>A0A9D0ZVD5</accession>
<protein>
    <recommendedName>
        <fullName evidence="3">DUF1905 domain-containing protein</fullName>
    </recommendedName>
</protein>
<dbReference type="SUPFAM" id="SSF141694">
    <property type="entry name" value="AF2212/PG0164-like"/>
    <property type="match status" value="1"/>
</dbReference>
<evidence type="ECO:0008006" key="3">
    <source>
        <dbReference type="Google" id="ProtNLM"/>
    </source>
</evidence>
<dbReference type="EMBL" id="DVFT01000095">
    <property type="protein sequence ID" value="HIQ96196.1"/>
    <property type="molecule type" value="Genomic_DNA"/>
</dbReference>
<gene>
    <name evidence="1" type="ORF">IAB26_06510</name>
</gene>
<name>A0A9D0ZVD5_9FIRM</name>
<evidence type="ECO:0000313" key="1">
    <source>
        <dbReference type="EMBL" id="HIQ96196.1"/>
    </source>
</evidence>
<reference evidence="1" key="1">
    <citation type="submission" date="2020-10" db="EMBL/GenBank/DDBJ databases">
        <authorList>
            <person name="Gilroy R."/>
        </authorList>
    </citation>
    <scope>NUCLEOTIDE SEQUENCE</scope>
    <source>
        <strain evidence="1">ChiSjej3B21-11622</strain>
    </source>
</reference>
<reference evidence="1" key="2">
    <citation type="journal article" date="2021" name="PeerJ">
        <title>Extensive microbial diversity within the chicken gut microbiome revealed by metagenomics and culture.</title>
        <authorList>
            <person name="Gilroy R."/>
            <person name="Ravi A."/>
            <person name="Getino M."/>
            <person name="Pursley I."/>
            <person name="Horton D.L."/>
            <person name="Alikhan N.F."/>
            <person name="Baker D."/>
            <person name="Gharbi K."/>
            <person name="Hall N."/>
            <person name="Watson M."/>
            <person name="Adriaenssens E.M."/>
            <person name="Foster-Nyarko E."/>
            <person name="Jarju S."/>
            <person name="Secka A."/>
            <person name="Antonio M."/>
            <person name="Oren A."/>
            <person name="Chaudhuri R.R."/>
            <person name="La Ragione R."/>
            <person name="Hildebrand F."/>
            <person name="Pallen M.J."/>
        </authorList>
    </citation>
    <scope>NUCLEOTIDE SEQUENCE</scope>
    <source>
        <strain evidence="1">ChiSjej3B21-11622</strain>
    </source>
</reference>
<dbReference type="Proteomes" id="UP000886886">
    <property type="component" value="Unassembled WGS sequence"/>
</dbReference>